<dbReference type="PhylomeDB" id="A7TD26"/>
<dbReference type="InParanoid" id="A7TD26"/>
<evidence type="ECO:0000313" key="7">
    <source>
        <dbReference type="EMBL" id="EDO26030.1"/>
    </source>
</evidence>
<keyword evidence="3 5" id="KW-1133">Transmembrane helix</keyword>
<dbReference type="Gene3D" id="1.20.1250.20">
    <property type="entry name" value="MFS general substrate transporter like domains"/>
    <property type="match status" value="1"/>
</dbReference>
<evidence type="ECO:0000256" key="2">
    <source>
        <dbReference type="ARBA" id="ARBA00022692"/>
    </source>
</evidence>
<feature type="domain" description="Major facilitator superfamily (MFS) profile" evidence="6">
    <location>
        <begin position="1"/>
        <end position="77"/>
    </location>
</feature>
<evidence type="ECO:0000259" key="6">
    <source>
        <dbReference type="PROSITE" id="PS50850"/>
    </source>
</evidence>
<dbReference type="GO" id="GO:0016020">
    <property type="term" value="C:membrane"/>
    <property type="evidence" value="ECO:0007669"/>
    <property type="project" value="UniProtKB-SubCell"/>
</dbReference>
<dbReference type="SUPFAM" id="SSF103473">
    <property type="entry name" value="MFS general substrate transporter"/>
    <property type="match status" value="1"/>
</dbReference>
<dbReference type="STRING" id="45351.A7TD26"/>
<comment type="subcellular location">
    <subcellularLocation>
        <location evidence="1">Membrane</location>
        <topology evidence="1">Multi-pass membrane protein</topology>
    </subcellularLocation>
</comment>
<dbReference type="PANTHER" id="PTHR11662">
    <property type="entry name" value="SOLUTE CARRIER FAMILY 17"/>
    <property type="match status" value="1"/>
</dbReference>
<feature type="non-terminal residue" evidence="7">
    <location>
        <position position="1"/>
    </location>
</feature>
<dbReference type="InterPro" id="IPR011701">
    <property type="entry name" value="MFS"/>
</dbReference>
<name>A7TD26_NEMVE</name>
<feature type="non-terminal residue" evidence="7">
    <location>
        <position position="77"/>
    </location>
</feature>
<dbReference type="PANTHER" id="PTHR11662:SF456">
    <property type="entry name" value="VESICULAR GLUTAMATE TRANSPORTER, ISOFORM A"/>
    <property type="match status" value="1"/>
</dbReference>
<keyword evidence="8" id="KW-1185">Reference proteome</keyword>
<evidence type="ECO:0000256" key="4">
    <source>
        <dbReference type="ARBA" id="ARBA00023136"/>
    </source>
</evidence>
<keyword evidence="4 5" id="KW-0472">Membrane</keyword>
<evidence type="ECO:0000256" key="5">
    <source>
        <dbReference type="SAM" id="Phobius"/>
    </source>
</evidence>
<evidence type="ECO:0000256" key="1">
    <source>
        <dbReference type="ARBA" id="ARBA00004141"/>
    </source>
</evidence>
<dbReference type="AlphaFoldDB" id="A7TD26"/>
<dbReference type="InterPro" id="IPR020846">
    <property type="entry name" value="MFS_dom"/>
</dbReference>
<dbReference type="eggNOG" id="KOG2532">
    <property type="taxonomic scope" value="Eukaryota"/>
</dbReference>
<dbReference type="GO" id="GO:0022857">
    <property type="term" value="F:transmembrane transporter activity"/>
    <property type="evidence" value="ECO:0007669"/>
    <property type="project" value="InterPro"/>
</dbReference>
<dbReference type="Proteomes" id="UP000001593">
    <property type="component" value="Unassembled WGS sequence"/>
</dbReference>
<sequence>GLTTPALYDFWTRWAPPEEKSKLLSFTKSGMYIGLALCPPLSGKLVKYFGWSSLFYFSGAACLLWSLVWLAVVKHSP</sequence>
<proteinExistence type="predicted"/>
<dbReference type="HOGENOM" id="CLU_2645138_0_0_1"/>
<keyword evidence="2 5" id="KW-0812">Transmembrane</keyword>
<evidence type="ECO:0000256" key="3">
    <source>
        <dbReference type="ARBA" id="ARBA00022989"/>
    </source>
</evidence>
<dbReference type="PROSITE" id="PS50850">
    <property type="entry name" value="MFS"/>
    <property type="match status" value="1"/>
</dbReference>
<gene>
    <name evidence="7" type="ORF">NEMVEDRAFT_v1g8551</name>
</gene>
<accession>A7TD26</accession>
<feature type="transmembrane region" description="Helical" evidence="5">
    <location>
        <begin position="54"/>
        <end position="73"/>
    </location>
</feature>
<dbReference type="EMBL" id="DS477181">
    <property type="protein sequence ID" value="EDO26030.1"/>
    <property type="molecule type" value="Genomic_DNA"/>
</dbReference>
<reference evidence="7 8" key="1">
    <citation type="journal article" date="2007" name="Science">
        <title>Sea anemone genome reveals ancestral eumetazoan gene repertoire and genomic organization.</title>
        <authorList>
            <person name="Putnam N.H."/>
            <person name="Srivastava M."/>
            <person name="Hellsten U."/>
            <person name="Dirks B."/>
            <person name="Chapman J."/>
            <person name="Salamov A."/>
            <person name="Terry A."/>
            <person name="Shapiro H."/>
            <person name="Lindquist E."/>
            <person name="Kapitonov V.V."/>
            <person name="Jurka J."/>
            <person name="Genikhovich G."/>
            <person name="Grigoriev I.V."/>
            <person name="Lucas S.M."/>
            <person name="Steele R.E."/>
            <person name="Finnerty J.R."/>
            <person name="Technau U."/>
            <person name="Martindale M.Q."/>
            <person name="Rokhsar D.S."/>
        </authorList>
    </citation>
    <scope>NUCLEOTIDE SEQUENCE [LARGE SCALE GENOMIC DNA]</scope>
    <source>
        <strain evidence="8">CH2 X CH6</strain>
    </source>
</reference>
<organism evidence="7 8">
    <name type="scientific">Nematostella vectensis</name>
    <name type="common">Starlet sea anemone</name>
    <dbReference type="NCBI Taxonomy" id="45351"/>
    <lineage>
        <taxon>Eukaryota</taxon>
        <taxon>Metazoa</taxon>
        <taxon>Cnidaria</taxon>
        <taxon>Anthozoa</taxon>
        <taxon>Hexacorallia</taxon>
        <taxon>Actiniaria</taxon>
        <taxon>Edwardsiidae</taxon>
        <taxon>Nematostella</taxon>
    </lineage>
</organism>
<dbReference type="InterPro" id="IPR036259">
    <property type="entry name" value="MFS_trans_sf"/>
</dbReference>
<evidence type="ECO:0000313" key="8">
    <source>
        <dbReference type="Proteomes" id="UP000001593"/>
    </source>
</evidence>
<dbReference type="Pfam" id="PF07690">
    <property type="entry name" value="MFS_1"/>
    <property type="match status" value="1"/>
</dbReference>
<protein>
    <recommendedName>
        <fullName evidence="6">Major facilitator superfamily (MFS) profile domain-containing protein</fullName>
    </recommendedName>
</protein>
<dbReference type="InterPro" id="IPR050382">
    <property type="entry name" value="MFS_Na/Anion_cotransporter"/>
</dbReference>